<proteinExistence type="predicted"/>
<reference evidence="2" key="2">
    <citation type="submission" date="2023-01" db="EMBL/GenBank/DDBJ databases">
        <authorList>
            <person name="Sun Q."/>
            <person name="Evtushenko L."/>
        </authorList>
    </citation>
    <scope>NUCLEOTIDE SEQUENCE</scope>
    <source>
        <strain evidence="2">VKM Ac-1321</strain>
    </source>
</reference>
<dbReference type="AlphaFoldDB" id="A0A9W6KRA9"/>
<evidence type="ECO:0000313" key="2">
    <source>
        <dbReference type="EMBL" id="GLL05031.1"/>
    </source>
</evidence>
<evidence type="ECO:0000259" key="1">
    <source>
        <dbReference type="Pfam" id="PF05685"/>
    </source>
</evidence>
<dbReference type="CDD" id="cd06260">
    <property type="entry name" value="DUF820-like"/>
    <property type="match status" value="1"/>
</dbReference>
<evidence type="ECO:0000313" key="3">
    <source>
        <dbReference type="Proteomes" id="UP001143480"/>
    </source>
</evidence>
<dbReference type="InterPro" id="IPR011335">
    <property type="entry name" value="Restrct_endonuc-II-like"/>
</dbReference>
<dbReference type="PANTHER" id="PTHR35400">
    <property type="entry name" value="SLR1083 PROTEIN"/>
    <property type="match status" value="1"/>
</dbReference>
<dbReference type="InterPro" id="IPR008538">
    <property type="entry name" value="Uma2"/>
</dbReference>
<sequence length="187" mass="19985">MFAMSAEAIGMHMPAVITLDDLAAMNAADVNGHRYETSPEGVLSVMPPPDSEHAKIATRLMLWLAAAGWSADQILQAAGIRIPGAGLVGGRIPDLSVWRSPAPDGVWLDVADLVLVVEIVSPGSEAMDVMTKRREYAAAGIAHYWVVNRDAALTASLNRLGPDGAYEEYAKMPLAWLLQTSPADHLD</sequence>
<reference evidence="2" key="1">
    <citation type="journal article" date="2014" name="Int. J. Syst. Evol. Microbiol.">
        <title>Complete genome sequence of Corynebacterium casei LMG S-19264T (=DSM 44701T), isolated from a smear-ripened cheese.</title>
        <authorList>
            <consortium name="US DOE Joint Genome Institute (JGI-PGF)"/>
            <person name="Walter F."/>
            <person name="Albersmeier A."/>
            <person name="Kalinowski J."/>
            <person name="Ruckert C."/>
        </authorList>
    </citation>
    <scope>NUCLEOTIDE SEQUENCE</scope>
    <source>
        <strain evidence="2">VKM Ac-1321</strain>
    </source>
</reference>
<name>A0A9W6KRA9_9ACTN</name>
<protein>
    <recommendedName>
        <fullName evidence="1">Putative restriction endonuclease domain-containing protein</fullName>
    </recommendedName>
</protein>
<dbReference type="RefSeq" id="WP_261960795.1">
    <property type="nucleotide sequence ID" value="NZ_CP073797.1"/>
</dbReference>
<dbReference type="InterPro" id="IPR012296">
    <property type="entry name" value="Nuclease_put_TT1808"/>
</dbReference>
<dbReference type="PANTHER" id="PTHR35400:SF3">
    <property type="entry name" value="SLL1072 PROTEIN"/>
    <property type="match status" value="1"/>
</dbReference>
<dbReference type="Gene3D" id="3.90.1570.10">
    <property type="entry name" value="tt1808, chain A"/>
    <property type="match status" value="1"/>
</dbReference>
<gene>
    <name evidence="2" type="ORF">GCM10017581_067780</name>
</gene>
<organism evidence="2 3">
    <name type="scientific">Dactylosporangium matsuzakiense</name>
    <dbReference type="NCBI Taxonomy" id="53360"/>
    <lineage>
        <taxon>Bacteria</taxon>
        <taxon>Bacillati</taxon>
        <taxon>Actinomycetota</taxon>
        <taxon>Actinomycetes</taxon>
        <taxon>Micromonosporales</taxon>
        <taxon>Micromonosporaceae</taxon>
        <taxon>Dactylosporangium</taxon>
    </lineage>
</organism>
<keyword evidence="3" id="KW-1185">Reference proteome</keyword>
<accession>A0A9W6KRA9</accession>
<dbReference type="SUPFAM" id="SSF52980">
    <property type="entry name" value="Restriction endonuclease-like"/>
    <property type="match status" value="1"/>
</dbReference>
<dbReference type="Proteomes" id="UP001143480">
    <property type="component" value="Unassembled WGS sequence"/>
</dbReference>
<dbReference type="Pfam" id="PF05685">
    <property type="entry name" value="Uma2"/>
    <property type="match status" value="1"/>
</dbReference>
<dbReference type="EMBL" id="BSFP01000052">
    <property type="protein sequence ID" value="GLL05031.1"/>
    <property type="molecule type" value="Genomic_DNA"/>
</dbReference>
<comment type="caution">
    <text evidence="2">The sequence shown here is derived from an EMBL/GenBank/DDBJ whole genome shotgun (WGS) entry which is preliminary data.</text>
</comment>
<feature type="domain" description="Putative restriction endonuclease" evidence="1">
    <location>
        <begin position="26"/>
        <end position="170"/>
    </location>
</feature>